<keyword evidence="5" id="KW-0472">Membrane</keyword>
<evidence type="ECO:0000259" key="6">
    <source>
        <dbReference type="SMART" id="SM00902"/>
    </source>
</evidence>
<keyword evidence="5" id="KW-0812">Transmembrane</keyword>
<gene>
    <name evidence="7" type="ORF">H4684_000782</name>
</gene>
<keyword evidence="4" id="KW-0411">Iron-sulfur</keyword>
<evidence type="ECO:0000256" key="4">
    <source>
        <dbReference type="ARBA" id="ARBA00023014"/>
    </source>
</evidence>
<dbReference type="Proteomes" id="UP000639010">
    <property type="component" value="Unassembled WGS sequence"/>
</dbReference>
<comment type="caution">
    <text evidence="7">The sequence shown here is derived from an EMBL/GenBank/DDBJ whole genome shotgun (WGS) entry which is preliminary data.</text>
</comment>
<evidence type="ECO:0000256" key="1">
    <source>
        <dbReference type="ARBA" id="ARBA00004418"/>
    </source>
</evidence>
<dbReference type="EC" id="1.12.7.2" evidence="7"/>
<proteinExistence type="predicted"/>
<reference evidence="7 8" key="1">
    <citation type="submission" date="2020-10" db="EMBL/GenBank/DDBJ databases">
        <title>Genomic Encyclopedia of Type Strains, Phase IV (KMG-IV): sequencing the most valuable type-strain genomes for metagenomic binning, comparative biology and taxonomic classification.</title>
        <authorList>
            <person name="Goeker M."/>
        </authorList>
    </citation>
    <scope>NUCLEOTIDE SEQUENCE [LARGE SCALE GENOMIC DNA]</scope>
    <source>
        <strain evidence="7 8">DSM 4194</strain>
    </source>
</reference>
<accession>A0ABR9H0C5</accession>
<evidence type="ECO:0000313" key="7">
    <source>
        <dbReference type="EMBL" id="MBE1424155.1"/>
    </source>
</evidence>
<keyword evidence="3" id="KW-0479">Metal-binding</keyword>
<comment type="subunit">
    <text evidence="2">Heterodimer of a large and a small subunit.</text>
</comment>
<comment type="subcellular location">
    <subcellularLocation>
        <location evidence="1">Periplasm</location>
    </subcellularLocation>
</comment>
<keyword evidence="5" id="KW-1133">Transmembrane helix</keyword>
<keyword evidence="4" id="KW-0408">Iron</keyword>
<dbReference type="InterPro" id="IPR019546">
    <property type="entry name" value="TAT_signal_bac_arc"/>
</dbReference>
<dbReference type="Pfam" id="PF02256">
    <property type="entry name" value="Fe_hyd_SSU"/>
    <property type="match status" value="1"/>
</dbReference>
<name>A0ABR9H0C5_9BACT</name>
<keyword evidence="8" id="KW-1185">Reference proteome</keyword>
<dbReference type="SUPFAM" id="SSF48674">
    <property type="entry name" value="Fe-only hydrogenase smaller subunit"/>
    <property type="match status" value="1"/>
</dbReference>
<dbReference type="NCBIfam" id="TIGR01409">
    <property type="entry name" value="TAT_signal_seq"/>
    <property type="match status" value="1"/>
</dbReference>
<evidence type="ECO:0000256" key="2">
    <source>
        <dbReference type="ARBA" id="ARBA00011771"/>
    </source>
</evidence>
<dbReference type="InterPro" id="IPR008953">
    <property type="entry name" value="Fe_hydrogenase_HydB"/>
</dbReference>
<feature type="domain" description="Iron hydrogenase small subunit" evidence="6">
    <location>
        <begin position="35"/>
        <end position="98"/>
    </location>
</feature>
<evidence type="ECO:0000256" key="5">
    <source>
        <dbReference type="SAM" id="Phobius"/>
    </source>
</evidence>
<keyword evidence="7" id="KW-0560">Oxidoreductase</keyword>
<dbReference type="PROSITE" id="PS51318">
    <property type="entry name" value="TAT"/>
    <property type="match status" value="1"/>
</dbReference>
<protein>
    <submittedName>
        <fullName evidence="7">Ferredoxin hydrogenase small subunit</fullName>
        <ecNumber evidence="7">1.12.7.2</ecNumber>
    </submittedName>
</protein>
<sequence length="113" mass="12615">MNTIMELTRRSFIKVTGVMTAMAVTGVHFVGTAKAAAMDFVAHRQTSVYDADAKVYKIRKSQENPMIQKIYAKDGFLHDGPCGHKSHELLHTHYVDRSAGLKALRDKGIQLKL</sequence>
<dbReference type="EMBL" id="JADBGG010000004">
    <property type="protein sequence ID" value="MBE1424155.1"/>
    <property type="molecule type" value="Genomic_DNA"/>
</dbReference>
<evidence type="ECO:0000313" key="8">
    <source>
        <dbReference type="Proteomes" id="UP000639010"/>
    </source>
</evidence>
<dbReference type="SMART" id="SM00902">
    <property type="entry name" value="Fe_hyd_SSU"/>
    <property type="match status" value="1"/>
</dbReference>
<organism evidence="7 8">
    <name type="scientific">Desulfomicrobium macestii</name>
    <dbReference type="NCBI Taxonomy" id="90731"/>
    <lineage>
        <taxon>Bacteria</taxon>
        <taxon>Pseudomonadati</taxon>
        <taxon>Thermodesulfobacteriota</taxon>
        <taxon>Desulfovibrionia</taxon>
        <taxon>Desulfovibrionales</taxon>
        <taxon>Desulfomicrobiaceae</taxon>
        <taxon>Desulfomicrobium</taxon>
    </lineage>
</organism>
<dbReference type="Gene3D" id="4.10.260.20">
    <property type="entry name" value="Iron hydrogenase, small subunit"/>
    <property type="match status" value="1"/>
</dbReference>
<dbReference type="InterPro" id="IPR006311">
    <property type="entry name" value="TAT_signal"/>
</dbReference>
<dbReference type="InterPro" id="IPR003149">
    <property type="entry name" value="Fe_hydrogenase_ssu"/>
</dbReference>
<evidence type="ECO:0000256" key="3">
    <source>
        <dbReference type="ARBA" id="ARBA00022723"/>
    </source>
</evidence>
<dbReference type="RefSeq" id="WP_225940228.1">
    <property type="nucleotide sequence ID" value="NZ_JADBGG010000004.1"/>
</dbReference>
<dbReference type="GO" id="GO:0008901">
    <property type="term" value="F:ferredoxin hydrogenase activity"/>
    <property type="evidence" value="ECO:0007669"/>
    <property type="project" value="UniProtKB-EC"/>
</dbReference>
<dbReference type="InterPro" id="IPR036991">
    <property type="entry name" value="Fe_hydrogenase_ssu_sf"/>
</dbReference>
<feature type="transmembrane region" description="Helical" evidence="5">
    <location>
        <begin position="12"/>
        <end position="31"/>
    </location>
</feature>